<organism evidence="2 3">
    <name type="scientific">Paragonimus skrjabini miyazakii</name>
    <dbReference type="NCBI Taxonomy" id="59628"/>
    <lineage>
        <taxon>Eukaryota</taxon>
        <taxon>Metazoa</taxon>
        <taxon>Spiralia</taxon>
        <taxon>Lophotrochozoa</taxon>
        <taxon>Platyhelminthes</taxon>
        <taxon>Trematoda</taxon>
        <taxon>Digenea</taxon>
        <taxon>Plagiorchiida</taxon>
        <taxon>Troglotremata</taxon>
        <taxon>Troglotrematidae</taxon>
        <taxon>Paragonimus</taxon>
    </lineage>
</organism>
<protein>
    <submittedName>
        <fullName evidence="2">Uncharacterized protein</fullName>
    </submittedName>
</protein>
<evidence type="ECO:0000313" key="3">
    <source>
        <dbReference type="Proteomes" id="UP000822476"/>
    </source>
</evidence>
<sequence>MQFFYFQPRMRRNYYQDLRSLIRSDHYSRLRTLLLVVTLFLALVLFHVALDTLKEEKNIANPTLPDESFRKAIVSVNSHAEQNREYRSGPVNISDKMSDCSTDMNQSENCYGLIVGRVC</sequence>
<keyword evidence="1" id="KW-1133">Transmembrane helix</keyword>
<proteinExistence type="predicted"/>
<feature type="transmembrane region" description="Helical" evidence="1">
    <location>
        <begin position="32"/>
        <end position="50"/>
    </location>
</feature>
<dbReference type="OrthoDB" id="10524438at2759"/>
<evidence type="ECO:0000313" key="2">
    <source>
        <dbReference type="EMBL" id="KAF7234353.1"/>
    </source>
</evidence>
<dbReference type="AlphaFoldDB" id="A0A8S9YGM2"/>
<evidence type="ECO:0000256" key="1">
    <source>
        <dbReference type="SAM" id="Phobius"/>
    </source>
</evidence>
<comment type="caution">
    <text evidence="2">The sequence shown here is derived from an EMBL/GenBank/DDBJ whole genome shotgun (WGS) entry which is preliminary data.</text>
</comment>
<keyword evidence="3" id="KW-1185">Reference proteome</keyword>
<gene>
    <name evidence="2" type="ORF">EG68_12153</name>
</gene>
<dbReference type="EMBL" id="JTDE01010164">
    <property type="protein sequence ID" value="KAF7234353.1"/>
    <property type="molecule type" value="Genomic_DNA"/>
</dbReference>
<accession>A0A8S9YGM2</accession>
<keyword evidence="1" id="KW-0472">Membrane</keyword>
<keyword evidence="1" id="KW-0812">Transmembrane</keyword>
<reference evidence="2" key="1">
    <citation type="submission" date="2019-07" db="EMBL/GenBank/DDBJ databases">
        <title>Annotation for the trematode Paragonimus miyazaki's.</title>
        <authorList>
            <person name="Choi Y.-J."/>
        </authorList>
    </citation>
    <scope>NUCLEOTIDE SEQUENCE</scope>
    <source>
        <strain evidence="2">Japan</strain>
    </source>
</reference>
<name>A0A8S9YGM2_9TREM</name>
<dbReference type="Proteomes" id="UP000822476">
    <property type="component" value="Unassembled WGS sequence"/>
</dbReference>